<evidence type="ECO:0000313" key="2">
    <source>
        <dbReference type="EMBL" id="CAE0819110.1"/>
    </source>
</evidence>
<organism evidence="2">
    <name type="scientific">Eutreptiella gymnastica</name>
    <dbReference type="NCBI Taxonomy" id="73025"/>
    <lineage>
        <taxon>Eukaryota</taxon>
        <taxon>Discoba</taxon>
        <taxon>Euglenozoa</taxon>
        <taxon>Euglenida</taxon>
        <taxon>Spirocuta</taxon>
        <taxon>Euglenophyceae</taxon>
        <taxon>Eutreptiales</taxon>
        <taxon>Eutreptiaceae</taxon>
        <taxon>Eutreptiella</taxon>
    </lineage>
</organism>
<dbReference type="AlphaFoldDB" id="A0A7S4LBU2"/>
<proteinExistence type="predicted"/>
<protein>
    <submittedName>
        <fullName evidence="2">Uncharacterized protein</fullName>
    </submittedName>
</protein>
<evidence type="ECO:0000256" key="1">
    <source>
        <dbReference type="SAM" id="MobiDB-lite"/>
    </source>
</evidence>
<gene>
    <name evidence="2" type="ORF">EGYM00163_LOCUS30279</name>
</gene>
<name>A0A7S4LBU2_9EUGL</name>
<sequence length="142" mass="15187">MDSEDQPNISMGALWGESDVLPPLQMRTGRRCSELGRNPAALTPLPPSLAPSRLPVPANNSSDSSAVPPRKGFLAVDPLNCPRQRPSSMLVGPTPPVYTPSPVTEGVFQQATVVSSQPLMDIAPPRSMEDLSTVEDVRSLRC</sequence>
<accession>A0A7S4LBU2</accession>
<dbReference type="EMBL" id="HBJA01086842">
    <property type="protein sequence ID" value="CAE0819110.1"/>
    <property type="molecule type" value="Transcribed_RNA"/>
</dbReference>
<reference evidence="2" key="1">
    <citation type="submission" date="2021-01" db="EMBL/GenBank/DDBJ databases">
        <authorList>
            <person name="Corre E."/>
            <person name="Pelletier E."/>
            <person name="Niang G."/>
            <person name="Scheremetjew M."/>
            <person name="Finn R."/>
            <person name="Kale V."/>
            <person name="Holt S."/>
            <person name="Cochrane G."/>
            <person name="Meng A."/>
            <person name="Brown T."/>
            <person name="Cohen L."/>
        </authorList>
    </citation>
    <scope>NUCLEOTIDE SEQUENCE</scope>
    <source>
        <strain evidence="2">CCMP1594</strain>
    </source>
</reference>
<feature type="region of interest" description="Disordered" evidence="1">
    <location>
        <begin position="1"/>
        <end position="71"/>
    </location>
</feature>